<name>A0A835JM73_9ROSI</name>
<dbReference type="PANTHER" id="PTHR43713:SF3">
    <property type="entry name" value="GLUTAMATE-1-SEMIALDEHYDE 2,1-AMINOMUTASE 1, CHLOROPLASTIC-RELATED"/>
    <property type="match status" value="1"/>
</dbReference>
<comment type="catalytic activity">
    <reaction evidence="1">
        <text>(S)-4-amino-5-oxopentanoate = 5-aminolevulinate</text>
        <dbReference type="Rhea" id="RHEA:14265"/>
        <dbReference type="ChEBI" id="CHEBI:57501"/>
        <dbReference type="ChEBI" id="CHEBI:356416"/>
        <dbReference type="EC" id="5.4.3.8"/>
    </reaction>
</comment>
<dbReference type="Gene3D" id="3.90.1150.10">
    <property type="entry name" value="Aspartate Aminotransferase, domain 1"/>
    <property type="match status" value="1"/>
</dbReference>
<dbReference type="GO" id="GO:0042286">
    <property type="term" value="F:glutamate-1-semialdehyde 2,1-aminomutase activity"/>
    <property type="evidence" value="ECO:0007669"/>
    <property type="project" value="UniProtKB-EC"/>
</dbReference>
<accession>A0A835JM73</accession>
<dbReference type="OrthoDB" id="425114at2759"/>
<dbReference type="InterPro" id="IPR015422">
    <property type="entry name" value="PyrdxlP-dep_Trfase_small"/>
</dbReference>
<dbReference type="SUPFAM" id="SSF53383">
    <property type="entry name" value="PLP-dependent transferases"/>
    <property type="match status" value="1"/>
</dbReference>
<dbReference type="PANTHER" id="PTHR43713">
    <property type="entry name" value="GLUTAMATE-1-SEMIALDEHYDE 2,1-AMINOMUTASE"/>
    <property type="match status" value="1"/>
</dbReference>
<evidence type="ECO:0000256" key="2">
    <source>
        <dbReference type="ARBA" id="ARBA00001933"/>
    </source>
</evidence>
<evidence type="ECO:0000313" key="3">
    <source>
        <dbReference type="EMBL" id="KAF9671746.1"/>
    </source>
</evidence>
<evidence type="ECO:0000256" key="1">
    <source>
        <dbReference type="ARBA" id="ARBA00001579"/>
    </source>
</evidence>
<gene>
    <name evidence="3" type="ORF">SADUNF_Sadunf12G0080300</name>
</gene>
<dbReference type="EMBL" id="JADGMS010000012">
    <property type="protein sequence ID" value="KAF9671746.1"/>
    <property type="molecule type" value="Genomic_DNA"/>
</dbReference>
<keyword evidence="4" id="KW-1185">Reference proteome</keyword>
<dbReference type="AlphaFoldDB" id="A0A835JM73"/>
<organism evidence="3 4">
    <name type="scientific">Salix dunnii</name>
    <dbReference type="NCBI Taxonomy" id="1413687"/>
    <lineage>
        <taxon>Eukaryota</taxon>
        <taxon>Viridiplantae</taxon>
        <taxon>Streptophyta</taxon>
        <taxon>Embryophyta</taxon>
        <taxon>Tracheophyta</taxon>
        <taxon>Spermatophyta</taxon>
        <taxon>Magnoliopsida</taxon>
        <taxon>eudicotyledons</taxon>
        <taxon>Gunneridae</taxon>
        <taxon>Pentapetalae</taxon>
        <taxon>rosids</taxon>
        <taxon>fabids</taxon>
        <taxon>Malpighiales</taxon>
        <taxon>Salicaceae</taxon>
        <taxon>Saliceae</taxon>
        <taxon>Salix</taxon>
    </lineage>
</organism>
<protein>
    <submittedName>
        <fullName evidence="3">Uncharacterized protein</fullName>
    </submittedName>
</protein>
<dbReference type="Proteomes" id="UP000657918">
    <property type="component" value="Unassembled WGS sequence"/>
</dbReference>
<reference evidence="3 4" key="1">
    <citation type="submission" date="2020-10" db="EMBL/GenBank/DDBJ databases">
        <title>Plant Genome Project.</title>
        <authorList>
            <person name="Zhang R.-G."/>
        </authorList>
    </citation>
    <scope>NUCLEOTIDE SEQUENCE [LARGE SCALE GENOMIC DNA]</scope>
    <source>
        <strain evidence="3">FAFU-HL-1</strain>
        <tissue evidence="3">Leaf</tissue>
    </source>
</reference>
<sequence>MFKAFIIGKKTGRSIRGGYIRGMFGFFFTEGPVYNLADARKSYTTKFVRFFQGMPREGVCFGPSQFEAVFTSLAHTAEDIQKTIAAAEKFLPHIQSFCPYDEQGTVLGQVHLLRIRISVT</sequence>
<dbReference type="GO" id="GO:0009507">
    <property type="term" value="C:chloroplast"/>
    <property type="evidence" value="ECO:0007669"/>
    <property type="project" value="TreeGrafter"/>
</dbReference>
<dbReference type="InterPro" id="IPR015424">
    <property type="entry name" value="PyrdxlP-dep_Trfase"/>
</dbReference>
<evidence type="ECO:0000313" key="4">
    <source>
        <dbReference type="Proteomes" id="UP000657918"/>
    </source>
</evidence>
<comment type="cofactor">
    <cofactor evidence="2">
        <name>pyridoxal 5'-phosphate</name>
        <dbReference type="ChEBI" id="CHEBI:597326"/>
    </cofactor>
</comment>
<proteinExistence type="predicted"/>
<comment type="caution">
    <text evidence="3">The sequence shown here is derived from an EMBL/GenBank/DDBJ whole genome shotgun (WGS) entry which is preliminary data.</text>
</comment>